<dbReference type="OrthoDB" id="4161238at2759"/>
<reference evidence="2" key="2">
    <citation type="submission" date="2020-10" db="EMBL/GenBank/DDBJ databases">
        <authorList>
            <person name="Peck L.D."/>
            <person name="Nowell R.W."/>
            <person name="Flood J."/>
            <person name="Ryan M.J."/>
            <person name="Barraclough T.G."/>
        </authorList>
    </citation>
    <scope>NUCLEOTIDE SEQUENCE</scope>
    <source>
        <strain evidence="2">IMI 127659i</strain>
    </source>
</reference>
<dbReference type="Proteomes" id="UP000750502">
    <property type="component" value="Unassembled WGS sequence"/>
</dbReference>
<dbReference type="EMBL" id="JADFTT010000599">
    <property type="protein sequence ID" value="KAG5759901.1"/>
    <property type="molecule type" value="Genomic_DNA"/>
</dbReference>
<proteinExistence type="predicted"/>
<feature type="transmembrane region" description="Helical" evidence="1">
    <location>
        <begin position="132"/>
        <end position="153"/>
    </location>
</feature>
<keyword evidence="1" id="KW-0812">Transmembrane</keyword>
<accession>A0A9P7HHU9</accession>
<reference evidence="2" key="1">
    <citation type="journal article" date="2020" name="bioRxiv">
        <title>Historical genomics reveals the evolutionary mechanisms behind multiple outbreaks of the host-specific coffee wilt pathogen Fusarium xylarioides.</title>
        <authorList>
            <person name="Peck D."/>
            <person name="Nowell R.W."/>
            <person name="Flood J."/>
            <person name="Ryan M.J."/>
            <person name="Barraclough T.G."/>
        </authorList>
    </citation>
    <scope>NUCLEOTIDE SEQUENCE</scope>
    <source>
        <strain evidence="2">IMI 127659i</strain>
    </source>
</reference>
<evidence type="ECO:0000313" key="2">
    <source>
        <dbReference type="EMBL" id="KAG5759901.1"/>
    </source>
</evidence>
<gene>
    <name evidence="2" type="ORF">H9Q72_011981</name>
</gene>
<comment type="caution">
    <text evidence="2">The sequence shown here is derived from an EMBL/GenBank/DDBJ whole genome shotgun (WGS) entry which is preliminary data.</text>
</comment>
<feature type="transmembrane region" description="Helical" evidence="1">
    <location>
        <begin position="100"/>
        <end position="120"/>
    </location>
</feature>
<evidence type="ECO:0000313" key="3">
    <source>
        <dbReference type="Proteomes" id="UP000750502"/>
    </source>
</evidence>
<dbReference type="AlphaFoldDB" id="A0A9P7HHU9"/>
<keyword evidence="1" id="KW-0472">Membrane</keyword>
<protein>
    <submittedName>
        <fullName evidence="2">Uncharacterized protein</fullName>
    </submittedName>
</protein>
<keyword evidence="3" id="KW-1185">Reference proteome</keyword>
<name>A0A9P7HHU9_9HYPO</name>
<organism evidence="2 3">
    <name type="scientific">Fusarium xylarioides</name>
    <dbReference type="NCBI Taxonomy" id="221167"/>
    <lineage>
        <taxon>Eukaryota</taxon>
        <taxon>Fungi</taxon>
        <taxon>Dikarya</taxon>
        <taxon>Ascomycota</taxon>
        <taxon>Pezizomycotina</taxon>
        <taxon>Sordariomycetes</taxon>
        <taxon>Hypocreomycetidae</taxon>
        <taxon>Hypocreales</taxon>
        <taxon>Nectriaceae</taxon>
        <taxon>Fusarium</taxon>
        <taxon>Fusarium fujikuroi species complex</taxon>
    </lineage>
</organism>
<sequence length="157" mass="18089">MPTVEFFKSLPTIQRTDSLWGVYVLVLERSGEKPFIYVDSGTAGNVSIYARLHQYDNLMKTREWFSGIPKFMCDKTEYGWGVTHKGVLVSSPLPSKSEQLLLRALMLLMETLFTIIFWAIRSIKDRASCPWYLQQLFFGGLCTHFAIMAVHHYQQGL</sequence>
<keyword evidence="1" id="KW-1133">Transmembrane helix</keyword>
<evidence type="ECO:0000256" key="1">
    <source>
        <dbReference type="SAM" id="Phobius"/>
    </source>
</evidence>